<dbReference type="InterPro" id="IPR006543">
    <property type="entry name" value="Histidinol-phos"/>
</dbReference>
<sequence length="183" mass="19838">MKRAVFLDRDGTINLKKHTYITEPDQFDLIPGVAEAIGALREAGYLAVLATNQSAVARGLVTPEGLDAIHERMNELLGAPLDALYACLHYRDGSVAEFAVPCECRKPLPGMLLRAAREHGIDLRASVFVGDAVRDLRAGRAAGTRTVLVRTGSGEEALRWATPDLYDRVAGDLSDAGRWILGR</sequence>
<feature type="binding site" evidence="10">
    <location>
        <position position="87"/>
    </location>
    <ligand>
        <name>Zn(2+)</name>
        <dbReference type="ChEBI" id="CHEBI:29105"/>
    </ligand>
</feature>
<dbReference type="SUPFAM" id="SSF56784">
    <property type="entry name" value="HAD-like"/>
    <property type="match status" value="1"/>
</dbReference>
<dbReference type="PIRSF" id="PIRSF004682">
    <property type="entry name" value="GmhB"/>
    <property type="match status" value="1"/>
</dbReference>
<feature type="active site" description="Proton donor" evidence="8">
    <location>
        <position position="10"/>
    </location>
</feature>
<feature type="site" description="Stabilizes the phosphoryl group" evidence="9">
    <location>
        <position position="51"/>
    </location>
</feature>
<dbReference type="InterPro" id="IPR036412">
    <property type="entry name" value="HAD-like_sf"/>
</dbReference>
<accession>A0A1F6CL80</accession>
<feature type="binding site" evidence="10">
    <location>
        <position position="10"/>
    </location>
    <ligand>
        <name>Mg(2+)</name>
        <dbReference type="ChEBI" id="CHEBI:18420"/>
    </ligand>
</feature>
<dbReference type="AlphaFoldDB" id="A0A1F6CL80"/>
<feature type="site" description="Stabilizes the phosphoryl group" evidence="9">
    <location>
        <position position="106"/>
    </location>
</feature>
<name>A0A1F6CL80_HANXR</name>
<comment type="cofactor">
    <cofactor evidence="10">
        <name>Zn(2+)</name>
        <dbReference type="ChEBI" id="CHEBI:29105"/>
    </cofactor>
</comment>
<comment type="caution">
    <text evidence="11">The sequence shown here is derived from an EMBL/GenBank/DDBJ whole genome shotgun (WGS) entry which is preliminary data.</text>
</comment>
<comment type="subcellular location">
    <subcellularLocation>
        <location evidence="1 7">Cytoplasm</location>
    </subcellularLocation>
</comment>
<evidence type="ECO:0000256" key="6">
    <source>
        <dbReference type="ARBA" id="ARBA00031828"/>
    </source>
</evidence>
<dbReference type="CDD" id="cd07503">
    <property type="entry name" value="HAD_HisB-N"/>
    <property type="match status" value="1"/>
</dbReference>
<evidence type="ECO:0000313" key="12">
    <source>
        <dbReference type="Proteomes" id="UP000178606"/>
    </source>
</evidence>
<keyword evidence="10" id="KW-0460">Magnesium</keyword>
<keyword evidence="2 7" id="KW-0963">Cytoplasm</keyword>
<dbReference type="NCBIfam" id="TIGR01656">
    <property type="entry name" value="Histidinol-ppas"/>
    <property type="match status" value="1"/>
</dbReference>
<dbReference type="EC" id="3.1.3.-" evidence="7"/>
<feature type="binding site" evidence="10">
    <location>
        <position position="104"/>
    </location>
    <ligand>
        <name>Zn(2+)</name>
        <dbReference type="ChEBI" id="CHEBI:29105"/>
    </ligand>
</feature>
<proteinExistence type="inferred from homology"/>
<keyword evidence="3 10" id="KW-0479">Metal-binding</keyword>
<dbReference type="NCBIfam" id="TIGR01662">
    <property type="entry name" value="HAD-SF-IIIA"/>
    <property type="match status" value="1"/>
</dbReference>
<dbReference type="Gene3D" id="3.40.50.1000">
    <property type="entry name" value="HAD superfamily/HAD-like"/>
    <property type="match status" value="1"/>
</dbReference>
<evidence type="ECO:0000256" key="8">
    <source>
        <dbReference type="PIRSR" id="PIRSR004682-1"/>
    </source>
</evidence>
<reference evidence="11 12" key="1">
    <citation type="journal article" date="2016" name="Nat. Commun.">
        <title>Thousands of microbial genomes shed light on interconnected biogeochemical processes in an aquifer system.</title>
        <authorList>
            <person name="Anantharaman K."/>
            <person name="Brown C.T."/>
            <person name="Hug L.A."/>
            <person name="Sharon I."/>
            <person name="Castelle C.J."/>
            <person name="Probst A.J."/>
            <person name="Thomas B.C."/>
            <person name="Singh A."/>
            <person name="Wilkins M.J."/>
            <person name="Karaoz U."/>
            <person name="Brodie E.L."/>
            <person name="Williams K.H."/>
            <person name="Hubbard S.S."/>
            <person name="Banfield J.F."/>
        </authorList>
    </citation>
    <scope>NUCLEOTIDE SEQUENCE [LARGE SCALE GENOMIC DNA]</scope>
    <source>
        <strain evidence="12">RIFCSPLOWO2_12_FULL_64_10</strain>
    </source>
</reference>
<organism evidence="11 12">
    <name type="scientific">Handelsmanbacteria sp. (strain RIFCSPLOWO2_12_FULL_64_10)</name>
    <dbReference type="NCBI Taxonomy" id="1817868"/>
    <lineage>
        <taxon>Bacteria</taxon>
        <taxon>Candidatus Handelsmaniibacteriota</taxon>
    </lineage>
</organism>
<feature type="binding site" evidence="10">
    <location>
        <position position="8"/>
    </location>
    <ligand>
        <name>Mg(2+)</name>
        <dbReference type="ChEBI" id="CHEBI:18420"/>
    </ligand>
</feature>
<evidence type="ECO:0000256" key="1">
    <source>
        <dbReference type="ARBA" id="ARBA00004496"/>
    </source>
</evidence>
<evidence type="ECO:0000256" key="9">
    <source>
        <dbReference type="PIRSR" id="PIRSR004682-3"/>
    </source>
</evidence>
<comment type="cofactor">
    <cofactor evidence="10">
        <name>Mg(2+)</name>
        <dbReference type="ChEBI" id="CHEBI:18420"/>
    </cofactor>
</comment>
<dbReference type="GO" id="GO:0005975">
    <property type="term" value="P:carbohydrate metabolic process"/>
    <property type="evidence" value="ECO:0007669"/>
    <property type="project" value="InterPro"/>
</dbReference>
<comment type="similarity">
    <text evidence="7">Belongs to the gmhB family.</text>
</comment>
<evidence type="ECO:0000256" key="7">
    <source>
        <dbReference type="PIRNR" id="PIRNR004682"/>
    </source>
</evidence>
<evidence type="ECO:0000256" key="2">
    <source>
        <dbReference type="ARBA" id="ARBA00022490"/>
    </source>
</evidence>
<evidence type="ECO:0000256" key="5">
    <source>
        <dbReference type="ARBA" id="ARBA00023277"/>
    </source>
</evidence>
<dbReference type="GO" id="GO:0016791">
    <property type="term" value="F:phosphatase activity"/>
    <property type="evidence" value="ECO:0007669"/>
    <property type="project" value="InterPro"/>
</dbReference>
<protein>
    <recommendedName>
        <fullName evidence="6 7">D,D-heptose 1,7-bisphosphate phosphatase</fullName>
        <ecNumber evidence="7">3.1.3.-</ecNumber>
    </recommendedName>
</protein>
<feature type="active site" description="Nucleophile" evidence="8">
    <location>
        <position position="8"/>
    </location>
</feature>
<dbReference type="PANTHER" id="PTHR42891">
    <property type="entry name" value="D-GLYCERO-BETA-D-MANNO-HEPTOSE-1,7-BISPHOSPHATE 7-PHOSPHATASE"/>
    <property type="match status" value="1"/>
</dbReference>
<feature type="binding site" evidence="10">
    <location>
        <position position="131"/>
    </location>
    <ligand>
        <name>Mg(2+)</name>
        <dbReference type="ChEBI" id="CHEBI:18420"/>
    </ligand>
</feature>
<keyword evidence="5 7" id="KW-0119">Carbohydrate metabolism</keyword>
<dbReference type="PANTHER" id="PTHR42891:SF1">
    <property type="entry name" value="D-GLYCERO-BETA-D-MANNO-HEPTOSE-1,7-BISPHOSPHATE 7-PHOSPHATASE"/>
    <property type="match status" value="1"/>
</dbReference>
<evidence type="ECO:0000256" key="10">
    <source>
        <dbReference type="PIRSR" id="PIRSR004682-4"/>
    </source>
</evidence>
<feature type="binding site" evidence="10">
    <location>
        <position position="89"/>
    </location>
    <ligand>
        <name>Zn(2+)</name>
        <dbReference type="ChEBI" id="CHEBI:29105"/>
    </ligand>
</feature>
<dbReference type="GO" id="GO:0005737">
    <property type="term" value="C:cytoplasm"/>
    <property type="evidence" value="ECO:0007669"/>
    <property type="project" value="UniProtKB-SubCell"/>
</dbReference>
<dbReference type="Proteomes" id="UP000178606">
    <property type="component" value="Unassembled WGS sequence"/>
</dbReference>
<evidence type="ECO:0000256" key="4">
    <source>
        <dbReference type="ARBA" id="ARBA00022801"/>
    </source>
</evidence>
<dbReference type="InterPro" id="IPR006549">
    <property type="entry name" value="HAD-SF_hydro_IIIA"/>
</dbReference>
<dbReference type="InterPro" id="IPR023214">
    <property type="entry name" value="HAD_sf"/>
</dbReference>
<dbReference type="GO" id="GO:0046872">
    <property type="term" value="F:metal ion binding"/>
    <property type="evidence" value="ECO:0007669"/>
    <property type="project" value="UniProtKB-KW"/>
</dbReference>
<keyword evidence="4 7" id="KW-0378">Hydrolase</keyword>
<evidence type="ECO:0000256" key="3">
    <source>
        <dbReference type="ARBA" id="ARBA00022723"/>
    </source>
</evidence>
<evidence type="ECO:0000313" key="11">
    <source>
        <dbReference type="EMBL" id="OGG50014.1"/>
    </source>
</evidence>
<keyword evidence="10" id="KW-0862">Zinc</keyword>
<dbReference type="InterPro" id="IPR004446">
    <property type="entry name" value="Heptose_bisP_phosphatase"/>
</dbReference>
<dbReference type="EMBL" id="MFKF01000216">
    <property type="protein sequence ID" value="OGG50014.1"/>
    <property type="molecule type" value="Genomic_DNA"/>
</dbReference>
<feature type="site" description="Contributes to substrate recognition" evidence="9">
    <location>
        <position position="105"/>
    </location>
</feature>
<gene>
    <name evidence="11" type="ORF">A3F84_02305</name>
</gene>
<feature type="binding site" evidence="10">
    <location>
        <position position="102"/>
    </location>
    <ligand>
        <name>Zn(2+)</name>
        <dbReference type="ChEBI" id="CHEBI:29105"/>
    </ligand>
</feature>
<dbReference type="Pfam" id="PF13242">
    <property type="entry name" value="Hydrolase_like"/>
    <property type="match status" value="1"/>
</dbReference>